<gene>
    <name evidence="2" type="ORF">CARN8_2950006</name>
</gene>
<evidence type="ECO:0000256" key="1">
    <source>
        <dbReference type="SAM" id="Phobius"/>
    </source>
</evidence>
<organism evidence="2">
    <name type="scientific">mine drainage metagenome</name>
    <dbReference type="NCBI Taxonomy" id="410659"/>
    <lineage>
        <taxon>unclassified sequences</taxon>
        <taxon>metagenomes</taxon>
        <taxon>ecological metagenomes</taxon>
    </lineage>
</organism>
<sequence length="102" mass="11310">MDSPILGRDPVFCRADCLLASLGFGILCKGCGEWIKIDLNQKQIIVSPLSFNHAPDMLRGAVPSERRQRDEGVAMSVTWMEIIGIVGPAILIFMLDNSVWHK</sequence>
<keyword evidence="1" id="KW-1133">Transmembrane helix</keyword>
<reference evidence="2" key="1">
    <citation type="submission" date="2018-10" db="EMBL/GenBank/DDBJ databases">
        <authorList>
            <person name="Plewniak F."/>
        </authorList>
    </citation>
    <scope>NUCLEOTIDE SEQUENCE</scope>
</reference>
<evidence type="ECO:0000313" key="2">
    <source>
        <dbReference type="EMBL" id="VAY88336.1"/>
    </source>
</evidence>
<keyword evidence="1" id="KW-0472">Membrane</keyword>
<dbReference type="AlphaFoldDB" id="A0A3P3ZNJ4"/>
<protein>
    <submittedName>
        <fullName evidence="2">Uncharacterized protein</fullName>
    </submittedName>
</protein>
<feature type="transmembrane region" description="Helical" evidence="1">
    <location>
        <begin position="73"/>
        <end position="95"/>
    </location>
</feature>
<proteinExistence type="predicted"/>
<accession>A0A3P3ZNJ4</accession>
<name>A0A3P3ZNJ4_9ZZZZ</name>
<keyword evidence="1" id="KW-0812">Transmembrane</keyword>
<dbReference type="EMBL" id="UOYP01000218">
    <property type="protein sequence ID" value="VAY88336.1"/>
    <property type="molecule type" value="Genomic_DNA"/>
</dbReference>